<keyword evidence="4" id="KW-1185">Reference proteome</keyword>
<accession>A0ABS0K362</accession>
<evidence type="ECO:0000256" key="1">
    <source>
        <dbReference type="SAM" id="MobiDB-lite"/>
    </source>
</evidence>
<dbReference type="Gene3D" id="1.10.10.10">
    <property type="entry name" value="Winged helix-like DNA-binding domain superfamily/Winged helix DNA-binding domain"/>
    <property type="match status" value="1"/>
</dbReference>
<dbReference type="PRINTS" id="PR00778">
    <property type="entry name" value="HTHARSR"/>
</dbReference>
<dbReference type="InterPro" id="IPR036388">
    <property type="entry name" value="WH-like_DNA-bd_sf"/>
</dbReference>
<evidence type="ECO:0000313" key="3">
    <source>
        <dbReference type="EMBL" id="MBG6102985.1"/>
    </source>
</evidence>
<organism evidence="3 4">
    <name type="scientific">Micromonospora vinacea</name>
    <dbReference type="NCBI Taxonomy" id="709878"/>
    <lineage>
        <taxon>Bacteria</taxon>
        <taxon>Bacillati</taxon>
        <taxon>Actinomycetota</taxon>
        <taxon>Actinomycetes</taxon>
        <taxon>Micromonosporales</taxon>
        <taxon>Micromonosporaceae</taxon>
        <taxon>Micromonospora</taxon>
    </lineage>
</organism>
<reference evidence="3 4" key="1">
    <citation type="submission" date="2020-11" db="EMBL/GenBank/DDBJ databases">
        <title>Sequencing the genomes of 1000 actinobacteria strains.</title>
        <authorList>
            <person name="Klenk H.-P."/>
        </authorList>
    </citation>
    <scope>NUCLEOTIDE SEQUENCE [LARGE SCALE GENOMIC DNA]</scope>
    <source>
        <strain evidence="3 4">DSM 101695</strain>
    </source>
</reference>
<dbReference type="RefSeq" id="WP_196921683.1">
    <property type="nucleotide sequence ID" value="NZ_JADOTY010000001.1"/>
</dbReference>
<dbReference type="Pfam" id="PF12840">
    <property type="entry name" value="HTH_20"/>
    <property type="match status" value="1"/>
</dbReference>
<dbReference type="SMART" id="SM00418">
    <property type="entry name" value="HTH_ARSR"/>
    <property type="match status" value="1"/>
</dbReference>
<name>A0ABS0K362_9ACTN</name>
<keyword evidence="3" id="KW-0238">DNA-binding</keyword>
<dbReference type="PANTHER" id="PTHR38600:SF2">
    <property type="entry name" value="SLL0088 PROTEIN"/>
    <property type="match status" value="1"/>
</dbReference>
<feature type="domain" description="HTH arsR-type" evidence="2">
    <location>
        <begin position="1"/>
        <end position="92"/>
    </location>
</feature>
<feature type="region of interest" description="Disordered" evidence="1">
    <location>
        <begin position="109"/>
        <end position="131"/>
    </location>
</feature>
<dbReference type="GO" id="GO:0003677">
    <property type="term" value="F:DNA binding"/>
    <property type="evidence" value="ECO:0007669"/>
    <property type="project" value="UniProtKB-KW"/>
</dbReference>
<gene>
    <name evidence="3" type="ORF">IW249_003399</name>
</gene>
<dbReference type="SUPFAM" id="SSF46785">
    <property type="entry name" value="Winged helix' DNA-binding domain"/>
    <property type="match status" value="1"/>
</dbReference>
<dbReference type="NCBIfam" id="NF033788">
    <property type="entry name" value="HTH_metalloreg"/>
    <property type="match status" value="1"/>
</dbReference>
<comment type="caution">
    <text evidence="3">The sequence shown here is derived from an EMBL/GenBank/DDBJ whole genome shotgun (WGS) entry which is preliminary data.</text>
</comment>
<evidence type="ECO:0000259" key="2">
    <source>
        <dbReference type="PROSITE" id="PS50987"/>
    </source>
</evidence>
<proteinExistence type="predicted"/>
<dbReference type="CDD" id="cd00090">
    <property type="entry name" value="HTH_ARSR"/>
    <property type="match status" value="1"/>
</dbReference>
<sequence>MAVELLDATFAALAHPTRRAILARLALSEATVTELAEPFEMSQPAISKHLRVLERAGLVTRGRDAQRRPCRLEARPLREATAWLADYRDYWAESYQRLDALLGELQTRERADTTVEQAAEPRHDRPDGTGR</sequence>
<dbReference type="EMBL" id="JADOTY010000001">
    <property type="protein sequence ID" value="MBG6102985.1"/>
    <property type="molecule type" value="Genomic_DNA"/>
</dbReference>
<dbReference type="InterPro" id="IPR001845">
    <property type="entry name" value="HTH_ArsR_DNA-bd_dom"/>
</dbReference>
<dbReference type="Proteomes" id="UP000631791">
    <property type="component" value="Unassembled WGS sequence"/>
</dbReference>
<protein>
    <submittedName>
        <fullName evidence="3">DNA-binding transcriptional ArsR family regulator</fullName>
    </submittedName>
</protein>
<dbReference type="PROSITE" id="PS50987">
    <property type="entry name" value="HTH_ARSR_2"/>
    <property type="match status" value="1"/>
</dbReference>
<dbReference type="InterPro" id="IPR036390">
    <property type="entry name" value="WH_DNA-bd_sf"/>
</dbReference>
<dbReference type="PANTHER" id="PTHR38600">
    <property type="entry name" value="TRANSCRIPTIONAL REGULATORY PROTEIN"/>
    <property type="match status" value="1"/>
</dbReference>
<dbReference type="InterPro" id="IPR011991">
    <property type="entry name" value="ArsR-like_HTH"/>
</dbReference>
<evidence type="ECO:0000313" key="4">
    <source>
        <dbReference type="Proteomes" id="UP000631791"/>
    </source>
</evidence>